<dbReference type="Proteomes" id="UP001372338">
    <property type="component" value="Unassembled WGS sequence"/>
</dbReference>
<organism evidence="1 2">
    <name type="scientific">Crotalaria pallida</name>
    <name type="common">Smooth rattlebox</name>
    <name type="synonym">Crotalaria striata</name>
    <dbReference type="NCBI Taxonomy" id="3830"/>
    <lineage>
        <taxon>Eukaryota</taxon>
        <taxon>Viridiplantae</taxon>
        <taxon>Streptophyta</taxon>
        <taxon>Embryophyta</taxon>
        <taxon>Tracheophyta</taxon>
        <taxon>Spermatophyta</taxon>
        <taxon>Magnoliopsida</taxon>
        <taxon>eudicotyledons</taxon>
        <taxon>Gunneridae</taxon>
        <taxon>Pentapetalae</taxon>
        <taxon>rosids</taxon>
        <taxon>fabids</taxon>
        <taxon>Fabales</taxon>
        <taxon>Fabaceae</taxon>
        <taxon>Papilionoideae</taxon>
        <taxon>50 kb inversion clade</taxon>
        <taxon>genistoids sensu lato</taxon>
        <taxon>core genistoids</taxon>
        <taxon>Crotalarieae</taxon>
        <taxon>Crotalaria</taxon>
    </lineage>
</organism>
<protein>
    <submittedName>
        <fullName evidence="1">Uncharacterized protein</fullName>
    </submittedName>
</protein>
<sequence>MARLPKLRQTDTTLIRYDFSDDTNEFDLEKPTPGFASIPEAIEDIRCYSYYGQNNFLAHRRSLPDDNSDPTLNIQVQLCLTLHHRTIFFELEEGTYRISSLYFL</sequence>
<gene>
    <name evidence="1" type="ORF">RIF29_06047</name>
</gene>
<evidence type="ECO:0000313" key="2">
    <source>
        <dbReference type="Proteomes" id="UP001372338"/>
    </source>
</evidence>
<evidence type="ECO:0000313" key="1">
    <source>
        <dbReference type="EMBL" id="KAK7291137.1"/>
    </source>
</evidence>
<proteinExistence type="predicted"/>
<reference evidence="1 2" key="1">
    <citation type="submission" date="2024-01" db="EMBL/GenBank/DDBJ databases">
        <title>The genomes of 5 underutilized Papilionoideae crops provide insights into root nodulation and disease resistanc.</title>
        <authorList>
            <person name="Yuan L."/>
        </authorList>
    </citation>
    <scope>NUCLEOTIDE SEQUENCE [LARGE SCALE GENOMIC DNA]</scope>
    <source>
        <strain evidence="1">ZHUSHIDOU_FW_LH</strain>
        <tissue evidence="1">Leaf</tissue>
    </source>
</reference>
<name>A0AAN9PB15_CROPI</name>
<dbReference type="AlphaFoldDB" id="A0AAN9PB15"/>
<accession>A0AAN9PB15</accession>
<dbReference type="EMBL" id="JAYWIO010000001">
    <property type="protein sequence ID" value="KAK7291137.1"/>
    <property type="molecule type" value="Genomic_DNA"/>
</dbReference>
<comment type="caution">
    <text evidence="1">The sequence shown here is derived from an EMBL/GenBank/DDBJ whole genome shotgun (WGS) entry which is preliminary data.</text>
</comment>
<keyword evidence="2" id="KW-1185">Reference proteome</keyword>